<dbReference type="AlphaFoldDB" id="A0A125Q9I3"/>
<keyword evidence="3" id="KW-1185">Reference proteome</keyword>
<feature type="region of interest" description="Disordered" evidence="1">
    <location>
        <begin position="54"/>
        <end position="74"/>
    </location>
</feature>
<evidence type="ECO:0000313" key="3">
    <source>
        <dbReference type="Proteomes" id="UP000057737"/>
    </source>
</evidence>
<evidence type="ECO:0000313" key="2">
    <source>
        <dbReference type="EMBL" id="KWV57482.1"/>
    </source>
</evidence>
<comment type="caution">
    <text evidence="2">The sequence shown here is derived from an EMBL/GenBank/DDBJ whole genome shotgun (WGS) entry which is preliminary data.</text>
</comment>
<gene>
    <name evidence="2" type="ORF">AS156_39865</name>
</gene>
<organism evidence="2 3">
    <name type="scientific">Bradyrhizobium macuxiense</name>
    <dbReference type="NCBI Taxonomy" id="1755647"/>
    <lineage>
        <taxon>Bacteria</taxon>
        <taxon>Pseudomonadati</taxon>
        <taxon>Pseudomonadota</taxon>
        <taxon>Alphaproteobacteria</taxon>
        <taxon>Hyphomicrobiales</taxon>
        <taxon>Nitrobacteraceae</taxon>
        <taxon>Bradyrhizobium</taxon>
    </lineage>
</organism>
<dbReference type="Proteomes" id="UP000057737">
    <property type="component" value="Unassembled WGS sequence"/>
</dbReference>
<dbReference type="OrthoDB" id="8240669at2"/>
<sequence>MDERLERLRAHRNNIGRYRRLLNTELSDLEREFVDRRLSEEVMAMQLLTADMPPLVMDQPANEQMVGRSGEDQP</sequence>
<protein>
    <submittedName>
        <fullName evidence="2">Uncharacterized protein</fullName>
    </submittedName>
</protein>
<dbReference type="EMBL" id="LNCU01000042">
    <property type="protein sequence ID" value="KWV57482.1"/>
    <property type="molecule type" value="Genomic_DNA"/>
</dbReference>
<proteinExistence type="predicted"/>
<name>A0A125Q9I3_9BRAD</name>
<reference evidence="2 3" key="1">
    <citation type="submission" date="2015-11" db="EMBL/GenBank/DDBJ databases">
        <title>Draft Genome Sequence of the Strain BR 10303 (Bradyrhizobium sp.) isolated from nodules of Centrolobium paraense.</title>
        <authorList>
            <person name="Zelli J.E."/>
            <person name="Simoes-Araujo J.L."/>
            <person name="Barauna A.C."/>
            <person name="Silva K."/>
        </authorList>
    </citation>
    <scope>NUCLEOTIDE SEQUENCE [LARGE SCALE GENOMIC DNA]</scope>
    <source>
        <strain evidence="2 3">BR 10303</strain>
    </source>
</reference>
<evidence type="ECO:0000256" key="1">
    <source>
        <dbReference type="SAM" id="MobiDB-lite"/>
    </source>
</evidence>
<accession>A0A125Q9I3</accession>